<evidence type="ECO:0000313" key="1">
    <source>
        <dbReference type="EMBL" id="GAP41902.1"/>
    </source>
</evidence>
<proteinExistence type="predicted"/>
<sequence>MFRTLSAFLLAITLLTGCRPGRIYEEYHKFDKYTWERFDKVKFEIPVEDAGTEGDIVFTIRHITQYPYPNLPVNIILTTPSGEERILEKDIRLKDESDRFTGSVAGDLWDVEVTLWPGFYFHETGTYTVEFENLIPKMGIPGLVDIGLYVKKREKK</sequence>
<dbReference type="OrthoDB" id="982482at2"/>
<dbReference type="AlphaFoldDB" id="A0A0S7BVV6"/>
<dbReference type="EMBL" id="DF968182">
    <property type="protein sequence ID" value="GAP41902.1"/>
    <property type="molecule type" value="Genomic_DNA"/>
</dbReference>
<organism evidence="1">
    <name type="scientific">Lentimicrobium saccharophilum</name>
    <dbReference type="NCBI Taxonomy" id="1678841"/>
    <lineage>
        <taxon>Bacteria</taxon>
        <taxon>Pseudomonadati</taxon>
        <taxon>Bacteroidota</taxon>
        <taxon>Bacteroidia</taxon>
        <taxon>Bacteroidales</taxon>
        <taxon>Lentimicrobiaceae</taxon>
        <taxon>Lentimicrobium</taxon>
    </lineage>
</organism>
<gene>
    <name evidence="1" type="ORF">TBC1_1128</name>
</gene>
<accession>A0A0S7BVV6</accession>
<keyword evidence="1" id="KW-0449">Lipoprotein</keyword>
<protein>
    <submittedName>
        <fullName evidence="1">GldH lipoprotein</fullName>
    </submittedName>
</protein>
<dbReference type="PROSITE" id="PS51257">
    <property type="entry name" value="PROKAR_LIPOPROTEIN"/>
    <property type="match status" value="1"/>
</dbReference>
<dbReference type="Proteomes" id="UP000053091">
    <property type="component" value="Unassembled WGS sequence"/>
</dbReference>
<dbReference type="STRING" id="1678841.TBC1_1128"/>
<reference evidence="1" key="1">
    <citation type="journal article" date="2015" name="Genome Announc.">
        <title>Draft Genome Sequence of Bacteroidales Strain TBC1, a Novel Isolate from a Methanogenic Wastewater Treatment System.</title>
        <authorList>
            <person name="Tourlousse D.M."/>
            <person name="Matsuura N."/>
            <person name="Sun L."/>
            <person name="Toyonaga M."/>
            <person name="Kuroda K."/>
            <person name="Ohashi A."/>
            <person name="Cruz R."/>
            <person name="Yamaguchi T."/>
            <person name="Sekiguchi Y."/>
        </authorList>
    </citation>
    <scope>NUCLEOTIDE SEQUENCE [LARGE SCALE GENOMIC DNA]</scope>
    <source>
        <strain evidence="1">TBC1</strain>
    </source>
</reference>
<keyword evidence="2" id="KW-1185">Reference proteome</keyword>
<dbReference type="RefSeq" id="WP_062036753.1">
    <property type="nucleotide sequence ID" value="NZ_DF968182.1"/>
</dbReference>
<evidence type="ECO:0000313" key="2">
    <source>
        <dbReference type="Proteomes" id="UP000053091"/>
    </source>
</evidence>
<name>A0A0S7BVV6_9BACT</name>
<dbReference type="InterPro" id="IPR020018">
    <property type="entry name" value="Motility-assoc_lipoprot_GldH"/>
</dbReference>
<dbReference type="Pfam" id="PF14109">
    <property type="entry name" value="GldH_lipo"/>
    <property type="match status" value="1"/>
</dbReference>